<dbReference type="InterPro" id="IPR007445">
    <property type="entry name" value="PilO"/>
</dbReference>
<dbReference type="Proteomes" id="UP000036097">
    <property type="component" value="Unassembled WGS sequence"/>
</dbReference>
<dbReference type="Gene3D" id="3.30.70.60">
    <property type="match status" value="1"/>
</dbReference>
<keyword evidence="3" id="KW-1185">Reference proteome</keyword>
<dbReference type="STRING" id="1195763.ABT56_05370"/>
<comment type="caution">
    <text evidence="2">The sequence shown here is derived from an EMBL/GenBank/DDBJ whole genome shotgun (WGS) entry which is preliminary data.</text>
</comment>
<proteinExistence type="predicted"/>
<dbReference type="PANTHER" id="PTHR39555">
    <property type="entry name" value="FIMBRIAL ASSEMBLY PROTEIN PILO-LIKE PROTEIN-RELATED"/>
    <property type="match status" value="1"/>
</dbReference>
<keyword evidence="1" id="KW-0812">Transmembrane</keyword>
<dbReference type="AlphaFoldDB" id="A0A0J1H6X4"/>
<accession>A0A0J1H6X4</accession>
<feature type="transmembrane region" description="Helical" evidence="1">
    <location>
        <begin position="17"/>
        <end position="39"/>
    </location>
</feature>
<protein>
    <submittedName>
        <fullName evidence="2">Fimbrial protein</fullName>
    </submittedName>
</protein>
<evidence type="ECO:0000313" key="2">
    <source>
        <dbReference type="EMBL" id="KLV07495.1"/>
    </source>
</evidence>
<dbReference type="GO" id="GO:0043683">
    <property type="term" value="P:type IV pilus assembly"/>
    <property type="evidence" value="ECO:0007669"/>
    <property type="project" value="InterPro"/>
</dbReference>
<keyword evidence="1" id="KW-1133">Transmembrane helix</keyword>
<evidence type="ECO:0000313" key="3">
    <source>
        <dbReference type="Proteomes" id="UP000036097"/>
    </source>
</evidence>
<dbReference type="Pfam" id="PF04350">
    <property type="entry name" value="PilO"/>
    <property type="match status" value="1"/>
</dbReference>
<dbReference type="PANTHER" id="PTHR39555:SF1">
    <property type="entry name" value="TYPE IV PILUS INNER MEMBRANE COMPONENT PILO"/>
    <property type="match status" value="1"/>
</dbReference>
<keyword evidence="1" id="KW-0472">Membrane</keyword>
<sequence length="198" mass="22454">MSNWQDLELDEMMEWPAAAQGVVATLVAILVAAAGYWYWLSPMQDELAVLKNKEAELKMQVIRRANQVAALPKIKAQIEILQDRYQQVVRQLPEEDELASLLADVNDIGVRNGLEFHRIEWAKRVEHELYLELPISIELTGGYEDIGQFAADIAALPRIVLLKDITLVRDEEDDTLLTLNVSATTFRFKAPKAPKEEV</sequence>
<reference evidence="2 3" key="1">
    <citation type="submission" date="2015-05" db="EMBL/GenBank/DDBJ databases">
        <title>Photobacterium galathea sp. nov.</title>
        <authorList>
            <person name="Machado H."/>
            <person name="Gram L."/>
        </authorList>
    </citation>
    <scope>NUCLEOTIDE SEQUENCE [LARGE SCALE GENOMIC DNA]</scope>
    <source>
        <strain evidence="2 3">CGMCC 1.12159</strain>
    </source>
</reference>
<dbReference type="InterPro" id="IPR014717">
    <property type="entry name" value="Transl_elong_EF1B/ribsomal_bS6"/>
</dbReference>
<dbReference type="OrthoDB" id="9802133at2"/>
<organism evidence="2 3">
    <name type="scientific">Photobacterium aquae</name>
    <dbReference type="NCBI Taxonomy" id="1195763"/>
    <lineage>
        <taxon>Bacteria</taxon>
        <taxon>Pseudomonadati</taxon>
        <taxon>Pseudomonadota</taxon>
        <taxon>Gammaproteobacteria</taxon>
        <taxon>Vibrionales</taxon>
        <taxon>Vibrionaceae</taxon>
        <taxon>Photobacterium</taxon>
    </lineage>
</organism>
<dbReference type="RefSeq" id="WP_047877836.1">
    <property type="nucleotide sequence ID" value="NZ_LDOT01000005.1"/>
</dbReference>
<evidence type="ECO:0000256" key="1">
    <source>
        <dbReference type="SAM" id="Phobius"/>
    </source>
</evidence>
<dbReference type="GO" id="GO:0043107">
    <property type="term" value="P:type IV pilus-dependent motility"/>
    <property type="evidence" value="ECO:0007669"/>
    <property type="project" value="InterPro"/>
</dbReference>
<dbReference type="PATRIC" id="fig|1195763.3.peg.1137"/>
<gene>
    <name evidence="2" type="ORF">ABT56_05370</name>
</gene>
<dbReference type="EMBL" id="LDOT01000005">
    <property type="protein sequence ID" value="KLV07495.1"/>
    <property type="molecule type" value="Genomic_DNA"/>
</dbReference>
<name>A0A0J1H6X4_9GAMM</name>
<dbReference type="PIRSF" id="PIRSF016482">
    <property type="entry name" value="PilO"/>
    <property type="match status" value="1"/>
</dbReference>